<dbReference type="Proteomes" id="UP000261360">
    <property type="component" value="Unplaced"/>
</dbReference>
<dbReference type="GO" id="GO:0003934">
    <property type="term" value="F:GTP cyclohydrolase I activity"/>
    <property type="evidence" value="ECO:0007669"/>
    <property type="project" value="InterPro"/>
</dbReference>
<evidence type="ECO:0000259" key="7">
    <source>
        <dbReference type="Pfam" id="PF01227"/>
    </source>
</evidence>
<dbReference type="GO" id="GO:0005525">
    <property type="term" value="F:GTP binding"/>
    <property type="evidence" value="ECO:0007669"/>
    <property type="project" value="UniProtKB-KW"/>
</dbReference>
<keyword evidence="9" id="KW-1185">Reference proteome</keyword>
<organism evidence="8 9">
    <name type="scientific">Seriola lalandi dorsalis</name>
    <dbReference type="NCBI Taxonomy" id="1841481"/>
    <lineage>
        <taxon>Eukaryota</taxon>
        <taxon>Metazoa</taxon>
        <taxon>Chordata</taxon>
        <taxon>Craniata</taxon>
        <taxon>Vertebrata</taxon>
        <taxon>Euteleostomi</taxon>
        <taxon>Actinopterygii</taxon>
        <taxon>Neopterygii</taxon>
        <taxon>Teleostei</taxon>
        <taxon>Neoteleostei</taxon>
        <taxon>Acanthomorphata</taxon>
        <taxon>Carangaria</taxon>
        <taxon>Carangiformes</taxon>
        <taxon>Carangidae</taxon>
        <taxon>Seriola</taxon>
    </lineage>
</organism>
<dbReference type="Gene3D" id="1.10.286.10">
    <property type="match status" value="1"/>
</dbReference>
<dbReference type="SUPFAM" id="SSF55620">
    <property type="entry name" value="Tetrahydrobiopterin biosynthesis enzymes-like"/>
    <property type="match status" value="1"/>
</dbReference>
<evidence type="ECO:0000256" key="1">
    <source>
        <dbReference type="ARBA" id="ARBA00008085"/>
    </source>
</evidence>
<evidence type="ECO:0000256" key="3">
    <source>
        <dbReference type="ARBA" id="ARBA00022741"/>
    </source>
</evidence>
<evidence type="ECO:0000256" key="5">
    <source>
        <dbReference type="ARBA" id="ARBA00023134"/>
    </source>
</evidence>
<reference evidence="8" key="1">
    <citation type="submission" date="2025-08" db="UniProtKB">
        <authorList>
            <consortium name="Ensembl"/>
        </authorList>
    </citation>
    <scope>IDENTIFICATION</scope>
</reference>
<keyword evidence="5" id="KW-0342">GTP-binding</keyword>
<dbReference type="GeneTree" id="ENSGT00940000178733"/>
<name>A0A3B4X5P1_SERLL</name>
<evidence type="ECO:0000313" key="9">
    <source>
        <dbReference type="Proteomes" id="UP000261360"/>
    </source>
</evidence>
<dbReference type="InterPro" id="IPR020602">
    <property type="entry name" value="GTP_CycHdrlase_I_dom"/>
</dbReference>
<dbReference type="GO" id="GO:0005737">
    <property type="term" value="C:cytoplasm"/>
    <property type="evidence" value="ECO:0007669"/>
    <property type="project" value="TreeGrafter"/>
</dbReference>
<dbReference type="Pfam" id="PF01227">
    <property type="entry name" value="GTP_cyclohydroI"/>
    <property type="match status" value="1"/>
</dbReference>
<dbReference type="GO" id="GO:0006729">
    <property type="term" value="P:tetrahydrobiopterin biosynthetic process"/>
    <property type="evidence" value="ECO:0007669"/>
    <property type="project" value="TreeGrafter"/>
</dbReference>
<dbReference type="Ensembl" id="ENSSLDT00000008268.1">
    <property type="protein sequence ID" value="ENSSLDP00000008013.1"/>
    <property type="gene ID" value="ENSSLDG00000006367.1"/>
</dbReference>
<feature type="domain" description="GTP cyclohydrolase I" evidence="7">
    <location>
        <begin position="47"/>
        <end position="89"/>
    </location>
</feature>
<evidence type="ECO:0000256" key="6">
    <source>
        <dbReference type="ARBA" id="ARBA00030854"/>
    </source>
</evidence>
<evidence type="ECO:0000313" key="8">
    <source>
        <dbReference type="Ensembl" id="ENSSLDP00000008013.1"/>
    </source>
</evidence>
<dbReference type="InterPro" id="IPR043134">
    <property type="entry name" value="GTP-CH-I_N"/>
</dbReference>
<dbReference type="PANTHER" id="PTHR11109">
    <property type="entry name" value="GTP CYCLOHYDROLASE I"/>
    <property type="match status" value="1"/>
</dbReference>
<dbReference type="AlphaFoldDB" id="A0A3B4X5P1"/>
<protein>
    <recommendedName>
        <fullName evidence="2">GTP cyclohydrolase 1</fullName>
    </recommendedName>
    <alternativeName>
        <fullName evidence="6">GTP cyclohydrolase I</fullName>
    </alternativeName>
</protein>
<keyword evidence="4" id="KW-0378">Hydrolase</keyword>
<reference evidence="8" key="2">
    <citation type="submission" date="2025-09" db="UniProtKB">
        <authorList>
            <consortium name="Ensembl"/>
        </authorList>
    </citation>
    <scope>IDENTIFICATION</scope>
</reference>
<accession>A0A3B4X5P1</accession>
<comment type="similarity">
    <text evidence="1">Belongs to the GTP cyclohydrolase I family.</text>
</comment>
<dbReference type="STRING" id="1841481.ENSSLDP00000008013"/>
<dbReference type="InterPro" id="IPR001474">
    <property type="entry name" value="GTP_CycHdrlase_I"/>
</dbReference>
<dbReference type="GO" id="GO:0046654">
    <property type="term" value="P:tetrahydrofolate biosynthetic process"/>
    <property type="evidence" value="ECO:0007669"/>
    <property type="project" value="InterPro"/>
</dbReference>
<sequence>MEYHHASDMNGVVSEYLNMHIESKHNGSSREVKDLKEAADANQLSLIEKAYSTMLSELGEDVDREGLLRTPLRAAKAMQFLTKGYKETTQGEDRFLFISPFL</sequence>
<evidence type="ECO:0000256" key="4">
    <source>
        <dbReference type="ARBA" id="ARBA00022801"/>
    </source>
</evidence>
<dbReference type="PANTHER" id="PTHR11109:SF7">
    <property type="entry name" value="GTP CYCLOHYDROLASE 1"/>
    <property type="match status" value="1"/>
</dbReference>
<proteinExistence type="inferred from homology"/>
<dbReference type="FunFam" id="1.10.286.10:FF:000003">
    <property type="entry name" value="GTP cyclohydrolase 1"/>
    <property type="match status" value="1"/>
</dbReference>
<dbReference type="GO" id="GO:0008270">
    <property type="term" value="F:zinc ion binding"/>
    <property type="evidence" value="ECO:0007669"/>
    <property type="project" value="TreeGrafter"/>
</dbReference>
<keyword evidence="3" id="KW-0547">Nucleotide-binding</keyword>
<evidence type="ECO:0000256" key="2">
    <source>
        <dbReference type="ARBA" id="ARBA00017272"/>
    </source>
</evidence>